<dbReference type="SUPFAM" id="SSF51735">
    <property type="entry name" value="NAD(P)-binding Rossmann-fold domains"/>
    <property type="match status" value="1"/>
</dbReference>
<dbReference type="PANTHER" id="PTHR43391">
    <property type="entry name" value="RETINOL DEHYDROGENASE-RELATED"/>
    <property type="match status" value="1"/>
</dbReference>
<gene>
    <name evidence="3" type="ORF">ACFPFU_20130</name>
</gene>
<accession>A0ABV9T7A8</accession>
<dbReference type="PROSITE" id="PS00061">
    <property type="entry name" value="ADH_SHORT"/>
    <property type="match status" value="1"/>
</dbReference>
<evidence type="ECO:0000256" key="2">
    <source>
        <dbReference type="ARBA" id="ARBA00023002"/>
    </source>
</evidence>
<comment type="caution">
    <text evidence="3">The sequence shown here is derived from an EMBL/GenBank/DDBJ whole genome shotgun (WGS) entry which is preliminary data.</text>
</comment>
<dbReference type="InterPro" id="IPR036291">
    <property type="entry name" value="NAD(P)-bd_dom_sf"/>
</dbReference>
<reference evidence="4" key="1">
    <citation type="journal article" date="2019" name="Int. J. Syst. Evol. Microbiol.">
        <title>The Global Catalogue of Microorganisms (GCM) 10K type strain sequencing project: providing services to taxonomists for standard genome sequencing and annotation.</title>
        <authorList>
            <consortium name="The Broad Institute Genomics Platform"/>
            <consortium name="The Broad Institute Genome Sequencing Center for Infectious Disease"/>
            <person name="Wu L."/>
            <person name="Ma J."/>
        </authorList>
    </citation>
    <scope>NUCLEOTIDE SEQUENCE [LARGE SCALE GENOMIC DNA]</scope>
    <source>
        <strain evidence="4">CGMCC 4.7466</strain>
    </source>
</reference>
<sequence>MEISTALITGGSSGIGKSIVKAIAELGIATINADKQPPVESHPMVSFLECDVAKAEDVQNLYNIVKSNWNIPEIMVLNAGISVHERLDEGDPEKWHQVYNTNIMGALRMIRAFAPEMKLYKSARIIFISSVAAGKIYPYGGIYSSSKIALETIAETLRVELHPDIKVTIVSPGITTTEFFNNELAGNRSLDDFPLAGLNPQDVADQIINVIRGPENLVINKIIIRPEAQEF</sequence>
<evidence type="ECO:0000256" key="1">
    <source>
        <dbReference type="ARBA" id="ARBA00006484"/>
    </source>
</evidence>
<dbReference type="CDD" id="cd05233">
    <property type="entry name" value="SDR_c"/>
    <property type="match status" value="1"/>
</dbReference>
<dbReference type="InterPro" id="IPR020904">
    <property type="entry name" value="Sc_DH/Rdtase_CS"/>
</dbReference>
<name>A0ABV9T7A8_9BACT</name>
<evidence type="ECO:0000313" key="4">
    <source>
        <dbReference type="Proteomes" id="UP001595818"/>
    </source>
</evidence>
<organism evidence="3 4">
    <name type="scientific">Negadavirga shengliensis</name>
    <dbReference type="NCBI Taxonomy" id="1389218"/>
    <lineage>
        <taxon>Bacteria</taxon>
        <taxon>Pseudomonadati</taxon>
        <taxon>Bacteroidota</taxon>
        <taxon>Cytophagia</taxon>
        <taxon>Cytophagales</taxon>
        <taxon>Cyclobacteriaceae</taxon>
        <taxon>Negadavirga</taxon>
    </lineage>
</organism>
<keyword evidence="4" id="KW-1185">Reference proteome</keyword>
<dbReference type="EMBL" id="JBHSJJ010000014">
    <property type="protein sequence ID" value="MFC4874025.1"/>
    <property type="molecule type" value="Genomic_DNA"/>
</dbReference>
<protein>
    <submittedName>
        <fullName evidence="3">SDR family oxidoreductase</fullName>
        <ecNumber evidence="3">1.-.-.-</ecNumber>
    </submittedName>
</protein>
<dbReference type="InterPro" id="IPR002347">
    <property type="entry name" value="SDR_fam"/>
</dbReference>
<comment type="similarity">
    <text evidence="1">Belongs to the short-chain dehydrogenases/reductases (SDR) family.</text>
</comment>
<dbReference type="GO" id="GO:0016491">
    <property type="term" value="F:oxidoreductase activity"/>
    <property type="evidence" value="ECO:0007669"/>
    <property type="project" value="UniProtKB-KW"/>
</dbReference>
<dbReference type="Proteomes" id="UP001595818">
    <property type="component" value="Unassembled WGS sequence"/>
</dbReference>
<dbReference type="PRINTS" id="PR00081">
    <property type="entry name" value="GDHRDH"/>
</dbReference>
<keyword evidence="2 3" id="KW-0560">Oxidoreductase</keyword>
<dbReference type="EC" id="1.-.-.-" evidence="3"/>
<proteinExistence type="inferred from homology"/>
<evidence type="ECO:0000313" key="3">
    <source>
        <dbReference type="EMBL" id="MFC4874025.1"/>
    </source>
</evidence>
<dbReference type="RefSeq" id="WP_377067470.1">
    <property type="nucleotide sequence ID" value="NZ_JBHSJJ010000014.1"/>
</dbReference>
<dbReference type="Pfam" id="PF00106">
    <property type="entry name" value="adh_short"/>
    <property type="match status" value="1"/>
</dbReference>
<dbReference type="PANTHER" id="PTHR43391:SF86">
    <property type="entry name" value="SHORT-CHAIN DEHYDROGENASE_REDUCTASE FAMILY PROTEIN"/>
    <property type="match status" value="1"/>
</dbReference>
<dbReference type="Gene3D" id="3.40.50.720">
    <property type="entry name" value="NAD(P)-binding Rossmann-like Domain"/>
    <property type="match status" value="1"/>
</dbReference>